<dbReference type="GO" id="GO:0005829">
    <property type="term" value="C:cytosol"/>
    <property type="evidence" value="ECO:0007669"/>
    <property type="project" value="TreeGrafter"/>
</dbReference>
<evidence type="ECO:0000256" key="3">
    <source>
        <dbReference type="SAM" id="MobiDB-lite"/>
    </source>
</evidence>
<name>A0A8H7TMM3_BIOOC</name>
<comment type="caution">
    <text evidence="4">The sequence shown here is derived from an EMBL/GenBank/DDBJ whole genome shotgun (WGS) entry which is preliminary data.</text>
</comment>
<evidence type="ECO:0000256" key="2">
    <source>
        <dbReference type="ARBA" id="ARBA00022840"/>
    </source>
</evidence>
<dbReference type="PANTHER" id="PTHR10457">
    <property type="entry name" value="MEVALONATE KINASE/GALACTOKINASE"/>
    <property type="match status" value="1"/>
</dbReference>
<dbReference type="GO" id="GO:0006012">
    <property type="term" value="P:galactose metabolic process"/>
    <property type="evidence" value="ECO:0007669"/>
    <property type="project" value="TreeGrafter"/>
</dbReference>
<sequence length="121" mass="13034">MDQSASVLSEQGAALLVSFSPSLEAKPIKFPPTHPELCFLVAQSFVTSNKQVTGPVNYNLRVVEVSIAAAYLNAVLNPLARRSPKMLGPWASASTGFTITTFTTRPHPTSLHPRASARRKS</sequence>
<keyword evidence="2" id="KW-0067">ATP-binding</keyword>
<evidence type="ECO:0000256" key="1">
    <source>
        <dbReference type="ARBA" id="ARBA00022741"/>
    </source>
</evidence>
<proteinExistence type="predicted"/>
<dbReference type="Proteomes" id="UP000616885">
    <property type="component" value="Unassembled WGS sequence"/>
</dbReference>
<gene>
    <name evidence="4" type="ORF">IM811_016299</name>
</gene>
<reference evidence="4" key="1">
    <citation type="submission" date="2020-10" db="EMBL/GenBank/DDBJ databases">
        <title>High-Quality Genome Resource of Clonostachys rosea strain S41 by Oxford Nanopore Long-Read Sequencing.</title>
        <authorList>
            <person name="Wang H."/>
        </authorList>
    </citation>
    <scope>NUCLEOTIDE SEQUENCE</scope>
    <source>
        <strain evidence="4">S41</strain>
    </source>
</reference>
<organism evidence="4 5">
    <name type="scientific">Bionectria ochroleuca</name>
    <name type="common">Gliocladium roseum</name>
    <dbReference type="NCBI Taxonomy" id="29856"/>
    <lineage>
        <taxon>Eukaryota</taxon>
        <taxon>Fungi</taxon>
        <taxon>Dikarya</taxon>
        <taxon>Ascomycota</taxon>
        <taxon>Pezizomycotina</taxon>
        <taxon>Sordariomycetes</taxon>
        <taxon>Hypocreomycetidae</taxon>
        <taxon>Hypocreales</taxon>
        <taxon>Bionectriaceae</taxon>
        <taxon>Clonostachys</taxon>
    </lineage>
</organism>
<dbReference type="Gene3D" id="3.30.230.10">
    <property type="match status" value="1"/>
</dbReference>
<keyword evidence="1" id="KW-0547">Nucleotide-binding</keyword>
<dbReference type="AlphaFoldDB" id="A0A8H7TMM3"/>
<evidence type="ECO:0000313" key="5">
    <source>
        <dbReference type="Proteomes" id="UP000616885"/>
    </source>
</evidence>
<evidence type="ECO:0000313" key="4">
    <source>
        <dbReference type="EMBL" id="KAF9750272.1"/>
    </source>
</evidence>
<feature type="region of interest" description="Disordered" evidence="3">
    <location>
        <begin position="101"/>
        <end position="121"/>
    </location>
</feature>
<dbReference type="GO" id="GO:0004335">
    <property type="term" value="F:galactokinase activity"/>
    <property type="evidence" value="ECO:0007669"/>
    <property type="project" value="TreeGrafter"/>
</dbReference>
<dbReference type="EMBL" id="JADCTT010000007">
    <property type="protein sequence ID" value="KAF9750272.1"/>
    <property type="molecule type" value="Genomic_DNA"/>
</dbReference>
<accession>A0A8H7TMM3</accession>
<dbReference type="GO" id="GO:0005524">
    <property type="term" value="F:ATP binding"/>
    <property type="evidence" value="ECO:0007669"/>
    <property type="project" value="UniProtKB-KW"/>
</dbReference>
<dbReference type="PANTHER" id="PTHR10457:SF7">
    <property type="entry name" value="GALACTOKINASE-RELATED"/>
    <property type="match status" value="1"/>
</dbReference>
<dbReference type="InterPro" id="IPR014721">
    <property type="entry name" value="Ribsml_uS5_D2-typ_fold_subgr"/>
</dbReference>
<dbReference type="Gene3D" id="1.20.1440.340">
    <property type="match status" value="1"/>
</dbReference>
<protein>
    <submittedName>
        <fullName evidence="4">Uncharacterized protein</fullName>
    </submittedName>
</protein>